<sequence length="221" mass="23632">MAIKRKRRLCGMEGWAAMVEATARVVGSSSIVTIVPRCKSPKKGGLDTLEPQGNKGKDNGGKAGVAELTIGALKIEADDDLTAVDFDANVSLAEKEQMILLEPDCPLLLEMSDINYLFVVIVEELIRSIDLFNGESLLSLDSGRGRRGAECIFHGDDDEDAADTTIGRERMLAAVQQRMTGLRLLGADASSEGTSMAGRVGPAVAAEEAVVLRKKMLVMPK</sequence>
<protein>
    <submittedName>
        <fullName evidence="1">Uncharacterized protein</fullName>
    </submittedName>
</protein>
<dbReference type="Proteomes" id="UP000287651">
    <property type="component" value="Unassembled WGS sequence"/>
</dbReference>
<evidence type="ECO:0000313" key="1">
    <source>
        <dbReference type="EMBL" id="RRT44342.1"/>
    </source>
</evidence>
<accession>A0A426XY03</accession>
<dbReference type="AlphaFoldDB" id="A0A426XY03"/>
<reference evidence="1 2" key="1">
    <citation type="journal article" date="2014" name="Agronomy (Basel)">
        <title>A Draft Genome Sequence for Ensete ventricosum, the Drought-Tolerant Tree Against Hunger.</title>
        <authorList>
            <person name="Harrison J."/>
            <person name="Moore K.A."/>
            <person name="Paszkiewicz K."/>
            <person name="Jones T."/>
            <person name="Grant M."/>
            <person name="Ambacheew D."/>
            <person name="Muzemil S."/>
            <person name="Studholme D.J."/>
        </authorList>
    </citation>
    <scope>NUCLEOTIDE SEQUENCE [LARGE SCALE GENOMIC DNA]</scope>
</reference>
<dbReference type="EMBL" id="AMZH03016523">
    <property type="protein sequence ID" value="RRT44342.1"/>
    <property type="molecule type" value="Genomic_DNA"/>
</dbReference>
<evidence type="ECO:0000313" key="2">
    <source>
        <dbReference type="Proteomes" id="UP000287651"/>
    </source>
</evidence>
<comment type="caution">
    <text evidence="1">The sequence shown here is derived from an EMBL/GenBank/DDBJ whole genome shotgun (WGS) entry which is preliminary data.</text>
</comment>
<gene>
    <name evidence="1" type="ORF">B296_00049563</name>
</gene>
<proteinExistence type="predicted"/>
<name>A0A426XY03_ENSVE</name>
<organism evidence="1 2">
    <name type="scientific">Ensete ventricosum</name>
    <name type="common">Abyssinian banana</name>
    <name type="synonym">Musa ensete</name>
    <dbReference type="NCBI Taxonomy" id="4639"/>
    <lineage>
        <taxon>Eukaryota</taxon>
        <taxon>Viridiplantae</taxon>
        <taxon>Streptophyta</taxon>
        <taxon>Embryophyta</taxon>
        <taxon>Tracheophyta</taxon>
        <taxon>Spermatophyta</taxon>
        <taxon>Magnoliopsida</taxon>
        <taxon>Liliopsida</taxon>
        <taxon>Zingiberales</taxon>
        <taxon>Musaceae</taxon>
        <taxon>Ensete</taxon>
    </lineage>
</organism>